<gene>
    <name evidence="1" type="ORF">SDC9_42791</name>
</gene>
<evidence type="ECO:0000313" key="1">
    <source>
        <dbReference type="EMBL" id="MPL96609.1"/>
    </source>
</evidence>
<reference evidence="1" key="1">
    <citation type="submission" date="2019-08" db="EMBL/GenBank/DDBJ databases">
        <authorList>
            <person name="Kucharzyk K."/>
            <person name="Murdoch R.W."/>
            <person name="Higgins S."/>
            <person name="Loffler F."/>
        </authorList>
    </citation>
    <scope>NUCLEOTIDE SEQUENCE</scope>
</reference>
<dbReference type="AlphaFoldDB" id="A0A644VYV6"/>
<protein>
    <submittedName>
        <fullName evidence="1">Uncharacterized protein</fullName>
    </submittedName>
</protein>
<organism evidence="1">
    <name type="scientific">bioreactor metagenome</name>
    <dbReference type="NCBI Taxonomy" id="1076179"/>
    <lineage>
        <taxon>unclassified sequences</taxon>
        <taxon>metagenomes</taxon>
        <taxon>ecological metagenomes</taxon>
    </lineage>
</organism>
<name>A0A644VYV6_9ZZZZ</name>
<sequence>MFDKLSSAEEKLLKLIIENCDHDTKSFSFSTQLLPPELRFYKEAMQSLVAKGYVYKDIPVLRAITGYATDEGLTYFVVKEQHEQMTILKGEARDLLVELIDNKNHNLAGLLAQKFEGLDFNQDNRLRATIKYLIDSGYLNIPSKGWADNVPYFASLTYEGEHYLELEAEHMQEKSATPYSITVNSGQVNIASGYATINANQYQAVDTQAMAQLIASVKENMNSLQSTDAEAVNDSLEVIETELAQQNPKRGFLRTAITALQAIKGTTEFAAAVAALIQFVQTIIA</sequence>
<dbReference type="EMBL" id="VSSQ01000517">
    <property type="protein sequence ID" value="MPL96609.1"/>
    <property type="molecule type" value="Genomic_DNA"/>
</dbReference>
<comment type="caution">
    <text evidence="1">The sequence shown here is derived from an EMBL/GenBank/DDBJ whole genome shotgun (WGS) entry which is preliminary data.</text>
</comment>
<proteinExistence type="predicted"/>
<accession>A0A644VYV6</accession>